<evidence type="ECO:0000256" key="9">
    <source>
        <dbReference type="ARBA" id="ARBA00022840"/>
    </source>
</evidence>
<dbReference type="CDD" id="cd00082">
    <property type="entry name" value="HisKA"/>
    <property type="match status" value="1"/>
</dbReference>
<dbReference type="PRINTS" id="PR00344">
    <property type="entry name" value="BCTRLSENSOR"/>
</dbReference>
<dbReference type="SMART" id="SM00387">
    <property type="entry name" value="HATPase_c"/>
    <property type="match status" value="1"/>
</dbReference>
<dbReference type="GO" id="GO:0005524">
    <property type="term" value="F:ATP binding"/>
    <property type="evidence" value="ECO:0007669"/>
    <property type="project" value="UniProtKB-KW"/>
</dbReference>
<proteinExistence type="predicted"/>
<dbReference type="InterPro" id="IPR003661">
    <property type="entry name" value="HisK_dim/P_dom"/>
</dbReference>
<evidence type="ECO:0000256" key="10">
    <source>
        <dbReference type="SAM" id="Phobius"/>
    </source>
</evidence>
<keyword evidence="10" id="KW-1133">Transmembrane helix</keyword>
<reference evidence="12 13" key="1">
    <citation type="submission" date="2020-08" db="EMBL/GenBank/DDBJ databases">
        <title>Genomic Encyclopedia of Type Strains, Phase IV (KMG-IV): sequencing the most valuable type-strain genomes for metagenomic binning, comparative biology and taxonomic classification.</title>
        <authorList>
            <person name="Goeker M."/>
        </authorList>
    </citation>
    <scope>NUCLEOTIDE SEQUENCE [LARGE SCALE GENOMIC DNA]</scope>
    <source>
        <strain evidence="12 13">DSM 28760</strain>
    </source>
</reference>
<dbReference type="InterPro" id="IPR036097">
    <property type="entry name" value="HisK_dim/P_sf"/>
</dbReference>
<evidence type="ECO:0000256" key="8">
    <source>
        <dbReference type="ARBA" id="ARBA00022777"/>
    </source>
</evidence>
<dbReference type="Gene3D" id="3.30.565.10">
    <property type="entry name" value="Histidine kinase-like ATPase, C-terminal domain"/>
    <property type="match status" value="1"/>
</dbReference>
<evidence type="ECO:0000313" key="12">
    <source>
        <dbReference type="EMBL" id="MBB3810101.1"/>
    </source>
</evidence>
<comment type="subcellular location">
    <subcellularLocation>
        <location evidence="2">Cell membrane</location>
        <topology evidence="2">Multi-pass membrane protein</topology>
    </subcellularLocation>
</comment>
<feature type="domain" description="Histidine kinase" evidence="11">
    <location>
        <begin position="266"/>
        <end position="468"/>
    </location>
</feature>
<dbReference type="PROSITE" id="PS50109">
    <property type="entry name" value="HIS_KIN"/>
    <property type="match status" value="1"/>
</dbReference>
<dbReference type="EC" id="2.7.13.3" evidence="3"/>
<feature type="transmembrane region" description="Helical" evidence="10">
    <location>
        <begin position="169"/>
        <end position="190"/>
    </location>
</feature>
<keyword evidence="6" id="KW-0808">Transferase</keyword>
<feature type="transmembrane region" description="Helical" evidence="10">
    <location>
        <begin position="12"/>
        <end position="36"/>
    </location>
</feature>
<dbReference type="InterPro" id="IPR003594">
    <property type="entry name" value="HATPase_dom"/>
</dbReference>
<keyword evidence="9" id="KW-0067">ATP-binding</keyword>
<evidence type="ECO:0000256" key="4">
    <source>
        <dbReference type="ARBA" id="ARBA00022475"/>
    </source>
</evidence>
<keyword evidence="10" id="KW-0812">Transmembrane</keyword>
<dbReference type="Pfam" id="PF02518">
    <property type="entry name" value="HATPase_c"/>
    <property type="match status" value="1"/>
</dbReference>
<evidence type="ECO:0000259" key="11">
    <source>
        <dbReference type="PROSITE" id="PS50109"/>
    </source>
</evidence>
<dbReference type="EMBL" id="JACICC010000005">
    <property type="protein sequence ID" value="MBB3810101.1"/>
    <property type="molecule type" value="Genomic_DNA"/>
</dbReference>
<evidence type="ECO:0000256" key="1">
    <source>
        <dbReference type="ARBA" id="ARBA00000085"/>
    </source>
</evidence>
<name>A0A7W5Z4M2_9HYPH</name>
<organism evidence="12 13">
    <name type="scientific">Pseudochelatococcus contaminans</name>
    <dbReference type="NCBI Taxonomy" id="1538103"/>
    <lineage>
        <taxon>Bacteria</taxon>
        <taxon>Pseudomonadati</taxon>
        <taxon>Pseudomonadota</taxon>
        <taxon>Alphaproteobacteria</taxon>
        <taxon>Hyphomicrobiales</taxon>
        <taxon>Chelatococcaceae</taxon>
        <taxon>Pseudochelatococcus</taxon>
    </lineage>
</organism>
<evidence type="ECO:0000313" key="13">
    <source>
        <dbReference type="Proteomes" id="UP000537592"/>
    </source>
</evidence>
<comment type="catalytic activity">
    <reaction evidence="1">
        <text>ATP + protein L-histidine = ADP + protein N-phospho-L-histidine.</text>
        <dbReference type="EC" id="2.7.13.3"/>
    </reaction>
</comment>
<dbReference type="SMART" id="SM00388">
    <property type="entry name" value="HisKA"/>
    <property type="match status" value="1"/>
</dbReference>
<protein>
    <recommendedName>
        <fullName evidence="3">histidine kinase</fullName>
        <ecNumber evidence="3">2.7.13.3</ecNumber>
    </recommendedName>
</protein>
<dbReference type="GO" id="GO:0000155">
    <property type="term" value="F:phosphorelay sensor kinase activity"/>
    <property type="evidence" value="ECO:0007669"/>
    <property type="project" value="InterPro"/>
</dbReference>
<dbReference type="PANTHER" id="PTHR44936">
    <property type="entry name" value="SENSOR PROTEIN CREC"/>
    <property type="match status" value="1"/>
</dbReference>
<keyword evidence="13" id="KW-1185">Reference proteome</keyword>
<dbReference type="Pfam" id="PF00512">
    <property type="entry name" value="HisKA"/>
    <property type="match status" value="1"/>
</dbReference>
<dbReference type="SUPFAM" id="SSF47384">
    <property type="entry name" value="Homodimeric domain of signal transducing histidine kinase"/>
    <property type="match status" value="1"/>
</dbReference>
<dbReference type="InterPro" id="IPR005467">
    <property type="entry name" value="His_kinase_dom"/>
</dbReference>
<dbReference type="SUPFAM" id="SSF55874">
    <property type="entry name" value="ATPase domain of HSP90 chaperone/DNA topoisomerase II/histidine kinase"/>
    <property type="match status" value="1"/>
</dbReference>
<accession>A0A7W5Z4M2</accession>
<dbReference type="PANTHER" id="PTHR44936:SF10">
    <property type="entry name" value="SENSOR PROTEIN RSTB"/>
    <property type="match status" value="1"/>
</dbReference>
<evidence type="ECO:0000256" key="2">
    <source>
        <dbReference type="ARBA" id="ARBA00004651"/>
    </source>
</evidence>
<dbReference type="InterPro" id="IPR050980">
    <property type="entry name" value="2C_sensor_his_kinase"/>
</dbReference>
<gene>
    <name evidence="12" type="ORF">FHS81_002197</name>
</gene>
<evidence type="ECO:0000256" key="6">
    <source>
        <dbReference type="ARBA" id="ARBA00022679"/>
    </source>
</evidence>
<keyword evidence="8 12" id="KW-0418">Kinase</keyword>
<sequence length="473" mass="51959">MRERSTGLPVAVRLPVIAAAMIFFVAVASTQTAIFFMGRQTDRQVETFGQIYLDGLSASLLPHATANDGSSIRATLERALMFHEGIIDRRLTFIDSRAGTVIEAMRPEINAAETVPVDVLADGNGFSRSDDGTIWIWRQLTGSEGKRLGTILANLDISSFEDERSSIRWLLLIIDLVFSGACAIIGFFMVRRMQRPMATVAQHLYDAALGMPRPIALQEIPGDDVQAERMMHAFNALAHAASERESLLAHLADQQREADLGRLTATIAHEVRNPLGGMRTAISTLKRFGDRDQPRGEAVEFLERGIVALEHVVDATLENYRARPEWRPLSRQDFEDLHLLVEADGRSREVAVALNIHMHETVAVAALEVRQVVLNLLLNAVRASSKGDTVTLDARIHEDELVVTVEDQGSGLDCGIAHAMESGVIETDGPGLGVAVIIRLVERLQGHVAIASTPNQGTRITLHFPLQDRRTNT</sequence>
<keyword evidence="7" id="KW-0547">Nucleotide-binding</keyword>
<dbReference type="GO" id="GO:0005886">
    <property type="term" value="C:plasma membrane"/>
    <property type="evidence" value="ECO:0007669"/>
    <property type="project" value="UniProtKB-SubCell"/>
</dbReference>
<comment type="caution">
    <text evidence="12">The sequence shown here is derived from an EMBL/GenBank/DDBJ whole genome shotgun (WGS) entry which is preliminary data.</text>
</comment>
<dbReference type="AlphaFoldDB" id="A0A7W5Z4M2"/>
<keyword evidence="4" id="KW-1003">Cell membrane</keyword>
<evidence type="ECO:0000256" key="3">
    <source>
        <dbReference type="ARBA" id="ARBA00012438"/>
    </source>
</evidence>
<dbReference type="Gene3D" id="1.10.287.130">
    <property type="match status" value="1"/>
</dbReference>
<evidence type="ECO:0000256" key="5">
    <source>
        <dbReference type="ARBA" id="ARBA00022553"/>
    </source>
</evidence>
<keyword evidence="5" id="KW-0597">Phosphoprotein</keyword>
<evidence type="ECO:0000256" key="7">
    <source>
        <dbReference type="ARBA" id="ARBA00022741"/>
    </source>
</evidence>
<dbReference type="InterPro" id="IPR036890">
    <property type="entry name" value="HATPase_C_sf"/>
</dbReference>
<dbReference type="InterPro" id="IPR004358">
    <property type="entry name" value="Sig_transdc_His_kin-like_C"/>
</dbReference>
<dbReference type="RefSeq" id="WP_183752859.1">
    <property type="nucleotide sequence ID" value="NZ_JACICC010000005.1"/>
</dbReference>
<dbReference type="Proteomes" id="UP000537592">
    <property type="component" value="Unassembled WGS sequence"/>
</dbReference>
<keyword evidence="10" id="KW-0472">Membrane</keyword>